<proteinExistence type="inferred from homology"/>
<dbReference type="PANTHER" id="PTHR12828:SF3">
    <property type="entry name" value="PROTEASOME MATURATION PROTEIN"/>
    <property type="match status" value="1"/>
</dbReference>
<evidence type="ECO:0000256" key="2">
    <source>
        <dbReference type="ARBA" id="ARBA00043974"/>
    </source>
</evidence>
<reference evidence="4" key="1">
    <citation type="journal article" date="2016" name="Nat. Genet.">
        <title>A high-quality carrot genome assembly provides new insights into carotenoid accumulation and asterid genome evolution.</title>
        <authorList>
            <person name="Iorizzo M."/>
            <person name="Ellison S."/>
            <person name="Senalik D."/>
            <person name="Zeng P."/>
            <person name="Satapoomin P."/>
            <person name="Huang J."/>
            <person name="Bowman M."/>
            <person name="Iovene M."/>
            <person name="Sanseverino W."/>
            <person name="Cavagnaro P."/>
            <person name="Yildiz M."/>
            <person name="Macko-Podgorni A."/>
            <person name="Moranska E."/>
            <person name="Grzebelus E."/>
            <person name="Grzebelus D."/>
            <person name="Ashrafi H."/>
            <person name="Zheng Z."/>
            <person name="Cheng S."/>
            <person name="Spooner D."/>
            <person name="Van Deynze A."/>
            <person name="Simon P."/>
        </authorList>
    </citation>
    <scope>NUCLEOTIDE SEQUENCE</scope>
    <source>
        <tissue evidence="4">Leaf</tissue>
    </source>
</reference>
<feature type="region of interest" description="Disordered" evidence="3">
    <location>
        <begin position="23"/>
        <end position="77"/>
    </location>
</feature>
<gene>
    <name evidence="4" type="ORF">DCAR_0208487</name>
</gene>
<evidence type="ECO:0000313" key="4">
    <source>
        <dbReference type="EMBL" id="WOG89250.1"/>
    </source>
</evidence>
<accession>A0AAF1AR54</accession>
<dbReference type="AlphaFoldDB" id="A0AAF1AR54"/>
<dbReference type="GO" id="GO:0005634">
    <property type="term" value="C:nucleus"/>
    <property type="evidence" value="ECO:0007669"/>
    <property type="project" value="TreeGrafter"/>
</dbReference>
<keyword evidence="1" id="KW-0143">Chaperone</keyword>
<dbReference type="InterPro" id="IPR008012">
    <property type="entry name" value="Ump1"/>
</dbReference>
<dbReference type="Proteomes" id="UP000077755">
    <property type="component" value="Chromosome 2"/>
</dbReference>
<dbReference type="GO" id="GO:0043248">
    <property type="term" value="P:proteasome assembly"/>
    <property type="evidence" value="ECO:0007669"/>
    <property type="project" value="InterPro"/>
</dbReference>
<dbReference type="PANTHER" id="PTHR12828">
    <property type="entry name" value="PROTEASOME MATURATION PROTEIN UMP1"/>
    <property type="match status" value="1"/>
</dbReference>
<dbReference type="GO" id="GO:0005737">
    <property type="term" value="C:cytoplasm"/>
    <property type="evidence" value="ECO:0007669"/>
    <property type="project" value="TreeGrafter"/>
</dbReference>
<comment type="similarity">
    <text evidence="2">Belongs to the POMP/UMP1 family.</text>
</comment>
<evidence type="ECO:0000313" key="5">
    <source>
        <dbReference type="Proteomes" id="UP000077755"/>
    </source>
</evidence>
<keyword evidence="5" id="KW-1185">Reference proteome</keyword>
<organism evidence="4 5">
    <name type="scientific">Daucus carota subsp. sativus</name>
    <name type="common">Carrot</name>
    <dbReference type="NCBI Taxonomy" id="79200"/>
    <lineage>
        <taxon>Eukaryota</taxon>
        <taxon>Viridiplantae</taxon>
        <taxon>Streptophyta</taxon>
        <taxon>Embryophyta</taxon>
        <taxon>Tracheophyta</taxon>
        <taxon>Spermatophyta</taxon>
        <taxon>Magnoliopsida</taxon>
        <taxon>eudicotyledons</taxon>
        <taxon>Gunneridae</taxon>
        <taxon>Pentapetalae</taxon>
        <taxon>asterids</taxon>
        <taxon>campanulids</taxon>
        <taxon>Apiales</taxon>
        <taxon>Apiaceae</taxon>
        <taxon>Apioideae</taxon>
        <taxon>Scandiceae</taxon>
        <taxon>Daucinae</taxon>
        <taxon>Daucus</taxon>
        <taxon>Daucus sect. Daucus</taxon>
    </lineage>
</organism>
<protein>
    <submittedName>
        <fullName evidence="4">Uncharacterized protein</fullName>
    </submittedName>
</protein>
<name>A0AAF1AR54_DAUCS</name>
<dbReference type="Pfam" id="PF05348">
    <property type="entry name" value="UMP1"/>
    <property type="match status" value="1"/>
</dbReference>
<evidence type="ECO:0000256" key="1">
    <source>
        <dbReference type="ARBA" id="ARBA00023186"/>
    </source>
</evidence>
<sequence length="110" mass="12092">MASVSYAELAVISVRAHKVRGQTDKMIKKEGKKRLESQDIDKQEMFQKPPGPISSSTLGLESMTGAPENFGVEDNLNDPRDSEILRLADMHHGLEVRLGLSKGPVCPSFL</sequence>
<evidence type="ECO:0000256" key="3">
    <source>
        <dbReference type="SAM" id="MobiDB-lite"/>
    </source>
</evidence>
<reference evidence="4" key="2">
    <citation type="submission" date="2022-03" db="EMBL/GenBank/DDBJ databases">
        <title>Draft title - Genomic analysis of global carrot germplasm unveils the trajectory of domestication and the origin of high carotenoid orange carrot.</title>
        <authorList>
            <person name="Iorizzo M."/>
            <person name="Ellison S."/>
            <person name="Senalik D."/>
            <person name="Macko-Podgorni A."/>
            <person name="Grzebelus D."/>
            <person name="Bostan H."/>
            <person name="Rolling W."/>
            <person name="Curaba J."/>
            <person name="Simon P."/>
        </authorList>
    </citation>
    <scope>NUCLEOTIDE SEQUENCE</scope>
    <source>
        <tissue evidence="4">Leaf</tissue>
    </source>
</reference>
<feature type="compositionally biased region" description="Basic and acidic residues" evidence="3">
    <location>
        <begin position="23"/>
        <end position="45"/>
    </location>
</feature>
<dbReference type="EMBL" id="CP093344">
    <property type="protein sequence ID" value="WOG89250.1"/>
    <property type="molecule type" value="Genomic_DNA"/>
</dbReference>